<dbReference type="Proteomes" id="UP000185766">
    <property type="component" value="Unassembled WGS sequence"/>
</dbReference>
<dbReference type="GO" id="GO:0005737">
    <property type="term" value="C:cytoplasm"/>
    <property type="evidence" value="ECO:0007669"/>
    <property type="project" value="UniProtKB-SubCell"/>
</dbReference>
<comment type="cofactor">
    <cofactor evidence="1 4">
        <name>a divalent metal cation</name>
        <dbReference type="ChEBI" id="CHEBI:60240"/>
    </cofactor>
</comment>
<dbReference type="AlphaFoldDB" id="A0A1H7RUK8"/>
<dbReference type="CDD" id="cd00555">
    <property type="entry name" value="Maf"/>
    <property type="match status" value="1"/>
</dbReference>
<evidence type="ECO:0000256" key="3">
    <source>
        <dbReference type="ARBA" id="ARBA00023080"/>
    </source>
</evidence>
<keyword evidence="2 4" id="KW-0378">Hydrolase</keyword>
<dbReference type="GO" id="GO:0009117">
    <property type="term" value="P:nucleotide metabolic process"/>
    <property type="evidence" value="ECO:0007669"/>
    <property type="project" value="UniProtKB-KW"/>
</dbReference>
<dbReference type="EMBL" id="FOAS01000016">
    <property type="protein sequence ID" value="SEL63902.1"/>
    <property type="molecule type" value="Genomic_DNA"/>
</dbReference>
<dbReference type="InterPro" id="IPR003697">
    <property type="entry name" value="Maf-like"/>
</dbReference>
<proteinExistence type="inferred from homology"/>
<dbReference type="PANTHER" id="PTHR43213:SF5">
    <property type="entry name" value="BIFUNCTIONAL DTTP_UTP PYROPHOSPHATASE_METHYLTRANSFERASE PROTEIN-RELATED"/>
    <property type="match status" value="1"/>
</dbReference>
<sequence length="197" mass="21072">MRRLILASSSPRRQELLTQIGVPFSVQVPAIDETPLAGEAPPAYVQRMAEEKARAVLVQQTGDVCVLAADTSVIVDELILGKPTDAADAKAMLRRLSGREHQVLSAIAVADQSRLNSHVVSCKVTFRTLTDAEIDAYWLTGEPRDKAGSYAIQGLGAVFVQAIHGSYSAVVGLPLAETAALLGEFAIACWQNKETDS</sequence>
<evidence type="ECO:0000256" key="2">
    <source>
        <dbReference type="ARBA" id="ARBA00022801"/>
    </source>
</evidence>
<evidence type="ECO:0000256" key="4">
    <source>
        <dbReference type="HAMAP-Rule" id="MF_00528"/>
    </source>
</evidence>
<keyword evidence="6" id="KW-1185">Reference proteome</keyword>
<feature type="site" description="Important for substrate specificity" evidence="4">
    <location>
        <position position="12"/>
    </location>
</feature>
<dbReference type="STRING" id="1429083.GCA_001885685_00223"/>
<feature type="active site" description="Proton acceptor" evidence="4">
    <location>
        <position position="70"/>
    </location>
</feature>
<evidence type="ECO:0000256" key="1">
    <source>
        <dbReference type="ARBA" id="ARBA00001968"/>
    </source>
</evidence>
<dbReference type="Gene3D" id="3.90.950.10">
    <property type="match status" value="1"/>
</dbReference>
<keyword evidence="3 4" id="KW-0546">Nucleotide metabolism</keyword>
<dbReference type="InterPro" id="IPR029001">
    <property type="entry name" value="ITPase-like_fam"/>
</dbReference>
<dbReference type="SUPFAM" id="SSF52972">
    <property type="entry name" value="ITPase-like"/>
    <property type="match status" value="1"/>
</dbReference>
<keyword evidence="4" id="KW-0963">Cytoplasm</keyword>
<dbReference type="PIRSF" id="PIRSF006305">
    <property type="entry name" value="Maf"/>
    <property type="match status" value="1"/>
</dbReference>
<feature type="site" description="Important for substrate specificity" evidence="4">
    <location>
        <position position="153"/>
    </location>
</feature>
<comment type="catalytic activity">
    <reaction evidence="4">
        <text>dTTP + H2O = dTMP + diphosphate + H(+)</text>
        <dbReference type="Rhea" id="RHEA:28534"/>
        <dbReference type="ChEBI" id="CHEBI:15377"/>
        <dbReference type="ChEBI" id="CHEBI:15378"/>
        <dbReference type="ChEBI" id="CHEBI:33019"/>
        <dbReference type="ChEBI" id="CHEBI:37568"/>
        <dbReference type="ChEBI" id="CHEBI:63528"/>
        <dbReference type="EC" id="3.6.1.9"/>
    </reaction>
</comment>
<dbReference type="HAMAP" id="MF_00528">
    <property type="entry name" value="Maf"/>
    <property type="match status" value="1"/>
</dbReference>
<dbReference type="GO" id="GO:0036218">
    <property type="term" value="F:dTTP diphosphatase activity"/>
    <property type="evidence" value="ECO:0007669"/>
    <property type="project" value="RHEA"/>
</dbReference>
<evidence type="ECO:0000313" key="5">
    <source>
        <dbReference type="EMBL" id="SEL63902.1"/>
    </source>
</evidence>
<dbReference type="NCBIfam" id="TIGR00172">
    <property type="entry name" value="maf"/>
    <property type="match status" value="1"/>
</dbReference>
<evidence type="ECO:0000313" key="6">
    <source>
        <dbReference type="Proteomes" id="UP000185766"/>
    </source>
</evidence>
<comment type="catalytic activity">
    <reaction evidence="4">
        <text>UTP + H2O = UMP + diphosphate + H(+)</text>
        <dbReference type="Rhea" id="RHEA:29395"/>
        <dbReference type="ChEBI" id="CHEBI:15377"/>
        <dbReference type="ChEBI" id="CHEBI:15378"/>
        <dbReference type="ChEBI" id="CHEBI:33019"/>
        <dbReference type="ChEBI" id="CHEBI:46398"/>
        <dbReference type="ChEBI" id="CHEBI:57865"/>
        <dbReference type="EC" id="3.6.1.9"/>
    </reaction>
</comment>
<name>A0A1H7RUK8_9GAMM</name>
<comment type="function">
    <text evidence="4">Nucleoside triphosphate pyrophosphatase that hydrolyzes dTTP and UTP. May have a dual role in cell division arrest and in preventing the incorporation of modified nucleotides into cellular nucleic acids.</text>
</comment>
<dbReference type="EC" id="3.6.1.9" evidence="4"/>
<comment type="similarity">
    <text evidence="4">Belongs to the Maf family. YhdE subfamily.</text>
</comment>
<dbReference type="PANTHER" id="PTHR43213">
    <property type="entry name" value="BIFUNCTIONAL DTTP/UTP PYROPHOSPHATASE/METHYLTRANSFERASE PROTEIN-RELATED"/>
    <property type="match status" value="1"/>
</dbReference>
<organism evidence="5 6">
    <name type="scientific">Atopomonas hussainii</name>
    <dbReference type="NCBI Taxonomy" id="1429083"/>
    <lineage>
        <taxon>Bacteria</taxon>
        <taxon>Pseudomonadati</taxon>
        <taxon>Pseudomonadota</taxon>
        <taxon>Gammaproteobacteria</taxon>
        <taxon>Pseudomonadales</taxon>
        <taxon>Pseudomonadaceae</taxon>
        <taxon>Atopomonas</taxon>
    </lineage>
</organism>
<feature type="site" description="Important for substrate specificity" evidence="4">
    <location>
        <position position="71"/>
    </location>
</feature>
<reference evidence="5 6" key="1">
    <citation type="submission" date="2016-10" db="EMBL/GenBank/DDBJ databases">
        <authorList>
            <person name="de Groot N.N."/>
        </authorList>
    </citation>
    <scope>NUCLEOTIDE SEQUENCE [LARGE SCALE GENOMIC DNA]</scope>
    <source>
        <strain evidence="5 6">JCM 19513</strain>
    </source>
</reference>
<dbReference type="RefSeq" id="WP_074870054.1">
    <property type="nucleotide sequence ID" value="NZ_FOAS01000016.1"/>
</dbReference>
<dbReference type="Pfam" id="PF02545">
    <property type="entry name" value="Maf"/>
    <property type="match status" value="1"/>
</dbReference>
<dbReference type="GO" id="GO:0036221">
    <property type="term" value="F:UTP diphosphatase activity"/>
    <property type="evidence" value="ECO:0007669"/>
    <property type="project" value="RHEA"/>
</dbReference>
<accession>A0A1H7RUK8</accession>
<protein>
    <recommendedName>
        <fullName evidence="4">dTTP/UTP pyrophosphatase</fullName>
        <shortName evidence="4">dTTPase/UTPase</shortName>
        <ecNumber evidence="4">3.6.1.9</ecNumber>
    </recommendedName>
    <alternativeName>
        <fullName evidence="4">Nucleoside triphosphate pyrophosphatase</fullName>
    </alternativeName>
    <alternativeName>
        <fullName evidence="4">Nucleotide pyrophosphatase</fullName>
        <shortName evidence="4">Nucleotide PPase</shortName>
    </alternativeName>
</protein>
<gene>
    <name evidence="5" type="ORF">SAMN05216214_11616</name>
</gene>
<comment type="caution">
    <text evidence="4">Lacks conserved residue(s) required for the propagation of feature annotation.</text>
</comment>
<comment type="subcellular location">
    <subcellularLocation>
        <location evidence="4">Cytoplasm</location>
    </subcellularLocation>
</comment>